<feature type="region of interest" description="Disordered" evidence="13">
    <location>
        <begin position="1"/>
        <end position="55"/>
    </location>
</feature>
<comment type="caution">
    <text evidence="16">The sequence shown here is derived from an EMBL/GenBank/DDBJ whole genome shotgun (WGS) entry which is preliminary data.</text>
</comment>
<protein>
    <recommendedName>
        <fullName evidence="15">Phospholipid/glycerol acyltransferase domain-containing protein</fullName>
    </recommendedName>
</protein>
<keyword evidence="11" id="KW-1208">Phospholipid metabolism</keyword>
<evidence type="ECO:0000256" key="5">
    <source>
        <dbReference type="ARBA" id="ARBA00022679"/>
    </source>
</evidence>
<evidence type="ECO:0000256" key="14">
    <source>
        <dbReference type="SAM" id="Phobius"/>
    </source>
</evidence>
<dbReference type="Pfam" id="PF01553">
    <property type="entry name" value="Acyltransferase"/>
    <property type="match status" value="1"/>
</dbReference>
<evidence type="ECO:0000259" key="15">
    <source>
        <dbReference type="SMART" id="SM00563"/>
    </source>
</evidence>
<dbReference type="GO" id="GO:0016020">
    <property type="term" value="C:membrane"/>
    <property type="evidence" value="ECO:0007669"/>
    <property type="project" value="UniProtKB-SubCell"/>
</dbReference>
<feature type="transmembrane region" description="Helical" evidence="14">
    <location>
        <begin position="143"/>
        <end position="169"/>
    </location>
</feature>
<dbReference type="CDD" id="cd07991">
    <property type="entry name" value="LPLAT_LPCAT1-like"/>
    <property type="match status" value="1"/>
</dbReference>
<keyword evidence="8" id="KW-0443">Lipid metabolism</keyword>
<evidence type="ECO:0000256" key="2">
    <source>
        <dbReference type="ARBA" id="ARBA00005189"/>
    </source>
</evidence>
<keyword evidence="17" id="KW-1185">Reference proteome</keyword>
<evidence type="ECO:0000256" key="13">
    <source>
        <dbReference type="SAM" id="MobiDB-lite"/>
    </source>
</evidence>
<evidence type="ECO:0000256" key="7">
    <source>
        <dbReference type="ARBA" id="ARBA00022989"/>
    </source>
</evidence>
<evidence type="ECO:0000256" key="10">
    <source>
        <dbReference type="ARBA" id="ARBA00023209"/>
    </source>
</evidence>
<evidence type="ECO:0000256" key="1">
    <source>
        <dbReference type="ARBA" id="ARBA00004370"/>
    </source>
</evidence>
<dbReference type="EMBL" id="JASFZW010000011">
    <property type="protein sequence ID" value="KAK2076135.1"/>
    <property type="molecule type" value="Genomic_DNA"/>
</dbReference>
<evidence type="ECO:0000313" key="17">
    <source>
        <dbReference type="Proteomes" id="UP001255856"/>
    </source>
</evidence>
<keyword evidence="5" id="KW-0808">Transferase</keyword>
<dbReference type="InterPro" id="IPR045252">
    <property type="entry name" value="LPCAT1-like"/>
</dbReference>
<keyword evidence="6 14" id="KW-0812">Transmembrane</keyword>
<feature type="transmembrane region" description="Helical" evidence="14">
    <location>
        <begin position="222"/>
        <end position="241"/>
    </location>
</feature>
<evidence type="ECO:0000256" key="6">
    <source>
        <dbReference type="ARBA" id="ARBA00022692"/>
    </source>
</evidence>
<comment type="subcellular location">
    <subcellularLocation>
        <location evidence="1">Membrane</location>
    </subcellularLocation>
</comment>
<evidence type="ECO:0000256" key="9">
    <source>
        <dbReference type="ARBA" id="ARBA00023136"/>
    </source>
</evidence>
<comment type="similarity">
    <text evidence="3">Belongs to the 1-acyl-sn-glycerol-3-phosphate acyltransferase family.</text>
</comment>
<comment type="pathway">
    <text evidence="2">Lipid metabolism.</text>
</comment>
<dbReference type="Proteomes" id="UP001255856">
    <property type="component" value="Unassembled WGS sequence"/>
</dbReference>
<keyword evidence="7 14" id="KW-1133">Transmembrane helix</keyword>
<feature type="domain" description="Phospholipid/glycerol acyltransferase" evidence="15">
    <location>
        <begin position="219"/>
        <end position="336"/>
    </location>
</feature>
<dbReference type="GO" id="GO:0008654">
    <property type="term" value="P:phospholipid biosynthetic process"/>
    <property type="evidence" value="ECO:0007669"/>
    <property type="project" value="UniProtKB-KW"/>
</dbReference>
<dbReference type="SUPFAM" id="SSF69593">
    <property type="entry name" value="Glycerol-3-phosphate (1)-acyltransferase"/>
    <property type="match status" value="1"/>
</dbReference>
<keyword evidence="4" id="KW-0444">Lipid biosynthesis</keyword>
<proteinExistence type="inferred from homology"/>
<evidence type="ECO:0000256" key="3">
    <source>
        <dbReference type="ARBA" id="ARBA00008655"/>
    </source>
</evidence>
<evidence type="ECO:0000256" key="11">
    <source>
        <dbReference type="ARBA" id="ARBA00023264"/>
    </source>
</evidence>
<evidence type="ECO:0000313" key="16">
    <source>
        <dbReference type="EMBL" id="KAK2076135.1"/>
    </source>
</evidence>
<evidence type="ECO:0000256" key="4">
    <source>
        <dbReference type="ARBA" id="ARBA00022516"/>
    </source>
</evidence>
<dbReference type="PANTHER" id="PTHR23063">
    <property type="entry name" value="PHOSPHOLIPID ACYLTRANSFERASE"/>
    <property type="match status" value="1"/>
</dbReference>
<gene>
    <name evidence="16" type="ORF">QBZ16_001067</name>
</gene>
<sequence length="444" mass="48688">MAREGLESAETADGGVKPENGAAEDVQEGRSSPSDEEEALPAELEGLYPPEGPIHGPVDAGFAERVMTLQAKHDLEGKGDAMLKGTLEETSKLRLRKGEAGSEASPADSGSLYELARSSPFIDLQHPIDAYELAKMVFLAPLFLCRAFILLVLVVSAYLSVIVMLHVLPAGAHGLYPGRDALAQLFIHRCCPILLFLSGFYHIPIKGAENIQKAKQARSIVIFNHLSYVDPAALLCLMPLSGIAKAGVARIPFIGPLGVALRWLFVERRGSSDRSNPHTIKGDPIDAIRARRADHSAPLLVMAPEATTKAQQCLLKFRRGAFTSGCPVTPVLIRYRFRHFNPAWGICRSTALHVYRLLVQPVNHVSLEVLPPYFPDEQETKDWTLFASNVRVQMARALQAPMVEQGIAEERRLLKAGVTTDLAGSRVIFRRKVAEQAMSPRKRD</sequence>
<keyword evidence="10" id="KW-0594">Phospholipid biosynthesis</keyword>
<evidence type="ECO:0000256" key="12">
    <source>
        <dbReference type="ARBA" id="ARBA00023315"/>
    </source>
</evidence>
<name>A0AAD9IFF0_PROWI</name>
<keyword evidence="9 14" id="KW-0472">Membrane</keyword>
<dbReference type="AlphaFoldDB" id="A0AAD9IFF0"/>
<keyword evidence="12" id="KW-0012">Acyltransferase</keyword>
<organism evidence="16 17">
    <name type="scientific">Prototheca wickerhamii</name>
    <dbReference type="NCBI Taxonomy" id="3111"/>
    <lineage>
        <taxon>Eukaryota</taxon>
        <taxon>Viridiplantae</taxon>
        <taxon>Chlorophyta</taxon>
        <taxon>core chlorophytes</taxon>
        <taxon>Trebouxiophyceae</taxon>
        <taxon>Chlorellales</taxon>
        <taxon>Chlorellaceae</taxon>
        <taxon>Prototheca</taxon>
    </lineage>
</organism>
<reference evidence="16" key="1">
    <citation type="submission" date="2021-01" db="EMBL/GenBank/DDBJ databases">
        <authorList>
            <person name="Eckstrom K.M.E."/>
        </authorList>
    </citation>
    <scope>NUCLEOTIDE SEQUENCE</scope>
    <source>
        <strain evidence="16">UVCC 0001</strain>
    </source>
</reference>
<feature type="transmembrane region" description="Helical" evidence="14">
    <location>
        <begin position="247"/>
        <end position="265"/>
    </location>
</feature>
<dbReference type="InterPro" id="IPR002123">
    <property type="entry name" value="Plipid/glycerol_acylTrfase"/>
</dbReference>
<feature type="transmembrane region" description="Helical" evidence="14">
    <location>
        <begin position="181"/>
        <end position="201"/>
    </location>
</feature>
<accession>A0AAD9IFF0</accession>
<dbReference type="GO" id="GO:0008374">
    <property type="term" value="F:O-acyltransferase activity"/>
    <property type="evidence" value="ECO:0007669"/>
    <property type="project" value="InterPro"/>
</dbReference>
<dbReference type="PANTHER" id="PTHR23063:SF59">
    <property type="entry name" value="ACYLTRANSFERASE"/>
    <property type="match status" value="1"/>
</dbReference>
<dbReference type="SMART" id="SM00563">
    <property type="entry name" value="PlsC"/>
    <property type="match status" value="1"/>
</dbReference>
<evidence type="ECO:0000256" key="8">
    <source>
        <dbReference type="ARBA" id="ARBA00023098"/>
    </source>
</evidence>